<evidence type="ECO:0000259" key="2">
    <source>
        <dbReference type="Pfam" id="PF06724"/>
    </source>
</evidence>
<sequence length="273" mass="27506">MGTSADEAAREATSTPAVRMAARLGYVANGVLHLILGAIITAVAFGSDADSDQSGAFKAIASAPLGFVALWALAGGLWALGAWYVLDGFLQRDRPGAKGSAKKWGRRASLWARAGVYLAIGGIAASVALGARPNGDQSTEEASRGVLSLPGGAFLLGAGGIAIGAIGIGFIVIGVRRGFRKKVDLPAGAWGRAVVGIGVVGYIAKGVSLATVGVLVLVAAIQVDADAAGGLDAAIQTLVGLPYGPILVVAVGFGFLAYGVFCVLRGWYARLDD</sequence>
<feature type="transmembrane region" description="Helical" evidence="1">
    <location>
        <begin position="110"/>
        <end position="131"/>
    </location>
</feature>
<protein>
    <submittedName>
        <fullName evidence="3">DUF1206 domain-containing protein</fullName>
    </submittedName>
</protein>
<organism evidence="3 4">
    <name type="scientific">Microbacterium aquimaris</name>
    <dbReference type="NCBI Taxonomy" id="459816"/>
    <lineage>
        <taxon>Bacteria</taxon>
        <taxon>Bacillati</taxon>
        <taxon>Actinomycetota</taxon>
        <taxon>Actinomycetes</taxon>
        <taxon>Micrococcales</taxon>
        <taxon>Microbacteriaceae</taxon>
        <taxon>Microbacterium</taxon>
    </lineage>
</organism>
<keyword evidence="1" id="KW-0472">Membrane</keyword>
<feature type="transmembrane region" description="Helical" evidence="1">
    <location>
        <begin position="65"/>
        <end position="90"/>
    </location>
</feature>
<keyword evidence="4" id="KW-1185">Reference proteome</keyword>
<feature type="domain" description="DUF1206" evidence="2">
    <location>
        <begin position="110"/>
        <end position="177"/>
    </location>
</feature>
<feature type="transmembrane region" description="Helical" evidence="1">
    <location>
        <begin position="194"/>
        <end position="223"/>
    </location>
</feature>
<gene>
    <name evidence="3" type="ORF">R2Q92_07490</name>
</gene>
<accession>A0ABU5N6H4</accession>
<name>A0ABU5N6H4_9MICO</name>
<evidence type="ECO:0000313" key="4">
    <source>
        <dbReference type="Proteomes" id="UP001291912"/>
    </source>
</evidence>
<keyword evidence="1" id="KW-0812">Transmembrane</keyword>
<dbReference type="EMBL" id="JAWJYN010000001">
    <property type="protein sequence ID" value="MDZ8161681.1"/>
    <property type="molecule type" value="Genomic_DNA"/>
</dbReference>
<keyword evidence="1" id="KW-1133">Transmembrane helix</keyword>
<feature type="domain" description="DUF1206" evidence="2">
    <location>
        <begin position="24"/>
        <end position="89"/>
    </location>
</feature>
<feature type="domain" description="DUF1206" evidence="2">
    <location>
        <begin position="200"/>
        <end position="268"/>
    </location>
</feature>
<reference evidence="3 4" key="1">
    <citation type="submission" date="2023-10" db="EMBL/GenBank/DDBJ databases">
        <title>Microbacterium xanthum sp. nov., isolated from seaweed.</title>
        <authorList>
            <person name="Lee S.D."/>
        </authorList>
    </citation>
    <scope>NUCLEOTIDE SEQUENCE [LARGE SCALE GENOMIC DNA]</scope>
    <source>
        <strain evidence="3 4">KCTC 19124</strain>
    </source>
</reference>
<dbReference type="InterPro" id="IPR009597">
    <property type="entry name" value="DUF1206"/>
</dbReference>
<dbReference type="RefSeq" id="WP_194425165.1">
    <property type="nucleotide sequence ID" value="NZ_BAAAPT010000001.1"/>
</dbReference>
<evidence type="ECO:0000256" key="1">
    <source>
        <dbReference type="SAM" id="Phobius"/>
    </source>
</evidence>
<dbReference type="Pfam" id="PF06724">
    <property type="entry name" value="DUF1206"/>
    <property type="match status" value="3"/>
</dbReference>
<comment type="caution">
    <text evidence="3">The sequence shown here is derived from an EMBL/GenBank/DDBJ whole genome shotgun (WGS) entry which is preliminary data.</text>
</comment>
<dbReference type="Proteomes" id="UP001291912">
    <property type="component" value="Unassembled WGS sequence"/>
</dbReference>
<evidence type="ECO:0000313" key="3">
    <source>
        <dbReference type="EMBL" id="MDZ8161681.1"/>
    </source>
</evidence>
<proteinExistence type="predicted"/>
<feature type="transmembrane region" description="Helical" evidence="1">
    <location>
        <begin position="151"/>
        <end position="173"/>
    </location>
</feature>
<feature type="transmembrane region" description="Helical" evidence="1">
    <location>
        <begin position="24"/>
        <end position="45"/>
    </location>
</feature>
<feature type="transmembrane region" description="Helical" evidence="1">
    <location>
        <begin position="243"/>
        <end position="268"/>
    </location>
</feature>